<dbReference type="AlphaFoldDB" id="A0A0L0F4T2"/>
<gene>
    <name evidence="1" type="ORF">SARC_15725</name>
</gene>
<feature type="non-terminal residue" evidence="1">
    <location>
        <position position="112"/>
    </location>
</feature>
<evidence type="ECO:0000313" key="1">
    <source>
        <dbReference type="EMBL" id="KNC71735.1"/>
    </source>
</evidence>
<dbReference type="GeneID" id="25916229"/>
<accession>A0A0L0F4T2</accession>
<dbReference type="EMBL" id="KQ248218">
    <property type="protein sequence ID" value="KNC71735.1"/>
    <property type="molecule type" value="Genomic_DNA"/>
</dbReference>
<feature type="non-terminal residue" evidence="1">
    <location>
        <position position="1"/>
    </location>
</feature>
<dbReference type="eggNOG" id="KOG3595">
    <property type="taxonomic scope" value="Eukaryota"/>
</dbReference>
<sequence length="112" mass="12796">TFDNAYSTKTFGNVVIDYGKVQANVNNKYDSWHKSFLHKYGVQLAETMNDLNAVLQKERSQLEAMTIDTASTAVAVQFIIFVQTLKRKQRSWGQVVASAHAGERLLRQQRFQ</sequence>
<dbReference type="Proteomes" id="UP000054560">
    <property type="component" value="Unassembled WGS sequence"/>
</dbReference>
<dbReference type="STRING" id="667725.A0A0L0F4T2"/>
<dbReference type="RefSeq" id="XP_014145637.1">
    <property type="nucleotide sequence ID" value="XM_014290162.1"/>
</dbReference>
<name>A0A0L0F4T2_9EUKA</name>
<reference evidence="1 2" key="1">
    <citation type="submission" date="2011-02" db="EMBL/GenBank/DDBJ databases">
        <title>The Genome Sequence of Sphaeroforma arctica JP610.</title>
        <authorList>
            <consortium name="The Broad Institute Genome Sequencing Platform"/>
            <person name="Russ C."/>
            <person name="Cuomo C."/>
            <person name="Young S.K."/>
            <person name="Zeng Q."/>
            <person name="Gargeya S."/>
            <person name="Alvarado L."/>
            <person name="Berlin A."/>
            <person name="Chapman S.B."/>
            <person name="Chen Z."/>
            <person name="Freedman E."/>
            <person name="Gellesch M."/>
            <person name="Goldberg J."/>
            <person name="Griggs A."/>
            <person name="Gujja S."/>
            <person name="Heilman E."/>
            <person name="Heiman D."/>
            <person name="Howarth C."/>
            <person name="Mehta T."/>
            <person name="Neiman D."/>
            <person name="Pearson M."/>
            <person name="Roberts A."/>
            <person name="Saif S."/>
            <person name="Shea T."/>
            <person name="Shenoy N."/>
            <person name="Sisk P."/>
            <person name="Stolte C."/>
            <person name="Sykes S."/>
            <person name="White J."/>
            <person name="Yandava C."/>
            <person name="Burger G."/>
            <person name="Gray M.W."/>
            <person name="Holland P.W.H."/>
            <person name="King N."/>
            <person name="Lang F.B.F."/>
            <person name="Roger A.J."/>
            <person name="Ruiz-Trillo I."/>
            <person name="Haas B."/>
            <person name="Nusbaum C."/>
            <person name="Birren B."/>
        </authorList>
    </citation>
    <scope>NUCLEOTIDE SEQUENCE [LARGE SCALE GENOMIC DNA]</scope>
    <source>
        <strain evidence="1 2">JP610</strain>
    </source>
</reference>
<proteinExistence type="predicted"/>
<organism evidence="1 2">
    <name type="scientific">Sphaeroforma arctica JP610</name>
    <dbReference type="NCBI Taxonomy" id="667725"/>
    <lineage>
        <taxon>Eukaryota</taxon>
        <taxon>Ichthyosporea</taxon>
        <taxon>Ichthyophonida</taxon>
        <taxon>Sphaeroforma</taxon>
    </lineage>
</organism>
<keyword evidence="2" id="KW-1185">Reference proteome</keyword>
<evidence type="ECO:0000313" key="2">
    <source>
        <dbReference type="Proteomes" id="UP000054560"/>
    </source>
</evidence>
<dbReference type="OrthoDB" id="14187at2759"/>
<protein>
    <submittedName>
        <fullName evidence="1">Uncharacterized protein</fullName>
    </submittedName>
</protein>